<accession>A0AAJ6NV20</accession>
<dbReference type="InterPro" id="IPR036866">
    <property type="entry name" value="RibonucZ/Hydroxyglut_hydro"/>
</dbReference>
<organism evidence="1 2">
    <name type="scientific">Halotia branconii CENA392</name>
    <dbReference type="NCBI Taxonomy" id="1539056"/>
    <lineage>
        <taxon>Bacteria</taxon>
        <taxon>Bacillati</taxon>
        <taxon>Cyanobacteriota</taxon>
        <taxon>Cyanophyceae</taxon>
        <taxon>Nostocales</taxon>
        <taxon>Nodulariaceae</taxon>
        <taxon>Halotia</taxon>
    </lineage>
</organism>
<dbReference type="KEGG" id="hbq:QI031_06600"/>
<sequence length="484" mass="54361">MEQVISFTKGSQLQALTASEYFGYSIQPFIQDILNQFVECDNLKMSIIQAAKNHPQIAETFFDIDSNNVVESFSLKEPFLFPEQNPVLSLSFNNKRLSPFLSTHATQTIQNQLVLPEIHHLLYLCGQAKFNYEQICQQVSDEMVILLDKLLKSWIVREQPQPNKGVPLETPGVFRLQHAALLYRTKTTGILVDPQLHSNYGLTNLKQDITRAMLEGFVDAILISHSHYDHWNLPTLMLFAPEIPIIVPKVPRGSMTCEDMKARLEGLGFQKVIAVDWYAEPIAIGDMEIHVLPFYGEQPLVPEYNQPKHPDLRNWGNTYLLRTPYYSSWFLIDAGDDPMGSMRDVAEYVKQKFGGVDQVLSNFLSLSYNSIGTDLSGWGADILGNLLSNPQIFSVTNKKEGFHLATLGAKGIAEICAIVDAKVCLPYAHSWAELGQYTKSDEQLIEDAIAELAKVGCSTQVIPWKIGDGYIADSSPGLNNRILY</sequence>
<reference evidence="1 2" key="1">
    <citation type="journal article" date="2023" name="Limnol Oceanogr Lett">
        <title>Environmental adaptations by the intertidal Antarctic cyanobacterium Halotia branconii CENA392 as revealed using long-read genome sequencing.</title>
        <authorList>
            <person name="Dextro R.B."/>
            <person name="Delbaje E."/>
            <person name="Freitas P.N.N."/>
            <person name="Geraldes V."/>
            <person name="Pinto E."/>
            <person name="Long P.F."/>
            <person name="Fiore M.F."/>
        </authorList>
    </citation>
    <scope>NUCLEOTIDE SEQUENCE [LARGE SCALE GENOMIC DNA]</scope>
    <source>
        <strain evidence="1 2">CENA392</strain>
    </source>
</reference>
<dbReference type="EMBL" id="CP124543">
    <property type="protein sequence ID" value="WGV27157.1"/>
    <property type="molecule type" value="Genomic_DNA"/>
</dbReference>
<dbReference type="SUPFAM" id="SSF56281">
    <property type="entry name" value="Metallo-hydrolase/oxidoreductase"/>
    <property type="match status" value="1"/>
</dbReference>
<dbReference type="Gene3D" id="3.60.15.10">
    <property type="entry name" value="Ribonuclease Z/Hydroxyacylglutathione hydrolase-like"/>
    <property type="match status" value="1"/>
</dbReference>
<dbReference type="AlphaFoldDB" id="A0AAJ6NV20"/>
<evidence type="ECO:0000313" key="2">
    <source>
        <dbReference type="Proteomes" id="UP001223520"/>
    </source>
</evidence>
<dbReference type="Proteomes" id="UP001223520">
    <property type="component" value="Chromosome"/>
</dbReference>
<keyword evidence="2" id="KW-1185">Reference proteome</keyword>
<proteinExistence type="predicted"/>
<name>A0AAJ6NV20_9CYAN</name>
<dbReference type="RefSeq" id="WP_281484396.1">
    <property type="nucleotide sequence ID" value="NZ_CP124543.1"/>
</dbReference>
<protein>
    <submittedName>
        <fullName evidence="1">MBL fold metallo-hydrolase</fullName>
    </submittedName>
</protein>
<gene>
    <name evidence="1" type="ORF">QI031_06600</name>
</gene>
<evidence type="ECO:0000313" key="1">
    <source>
        <dbReference type="EMBL" id="WGV27157.1"/>
    </source>
</evidence>